<dbReference type="PROSITE" id="PS00913">
    <property type="entry name" value="ADH_IRON_1"/>
    <property type="match status" value="1"/>
</dbReference>
<dbReference type="PANTHER" id="PTHR43616:SF5">
    <property type="entry name" value="GLYCEROL DEHYDROGENASE 1"/>
    <property type="match status" value="1"/>
</dbReference>
<feature type="domain" description="Alcohol dehydrogenase iron-type/glycerol dehydrogenase GldA" evidence="5">
    <location>
        <begin position="12"/>
        <end position="157"/>
    </location>
</feature>
<dbReference type="CDD" id="cd08170">
    <property type="entry name" value="GlyDH"/>
    <property type="match status" value="1"/>
</dbReference>
<evidence type="ECO:0000313" key="6">
    <source>
        <dbReference type="EMBL" id="KKM83452.1"/>
    </source>
</evidence>
<name>A0A0F9NQB5_9ZZZZ</name>
<proteinExistence type="inferred from homology"/>
<dbReference type="InterPro" id="IPR018211">
    <property type="entry name" value="ADH_Fe_CS"/>
</dbReference>
<reference evidence="6" key="1">
    <citation type="journal article" date="2015" name="Nature">
        <title>Complex archaea that bridge the gap between prokaryotes and eukaryotes.</title>
        <authorList>
            <person name="Spang A."/>
            <person name="Saw J.H."/>
            <person name="Jorgensen S.L."/>
            <person name="Zaremba-Niedzwiedzka K."/>
            <person name="Martijn J."/>
            <person name="Lind A.E."/>
            <person name="van Eijk R."/>
            <person name="Schleper C."/>
            <person name="Guy L."/>
            <person name="Ettema T.J."/>
        </authorList>
    </citation>
    <scope>NUCLEOTIDE SEQUENCE</scope>
</reference>
<dbReference type="InterPro" id="IPR016205">
    <property type="entry name" value="Glycerol_DH"/>
</dbReference>
<dbReference type="Gene3D" id="1.20.1090.10">
    <property type="entry name" value="Dehydroquinate synthase-like - alpha domain"/>
    <property type="match status" value="1"/>
</dbReference>
<dbReference type="InterPro" id="IPR001670">
    <property type="entry name" value="ADH_Fe/GldA"/>
</dbReference>
<dbReference type="PROSITE" id="PS00060">
    <property type="entry name" value="ADH_IRON_2"/>
    <property type="match status" value="1"/>
</dbReference>
<dbReference type="SUPFAM" id="SSF56796">
    <property type="entry name" value="Dehydroquinate synthase-like"/>
    <property type="match status" value="1"/>
</dbReference>
<evidence type="ECO:0000256" key="3">
    <source>
        <dbReference type="ARBA" id="ARBA00023002"/>
    </source>
</evidence>
<dbReference type="PANTHER" id="PTHR43616">
    <property type="entry name" value="GLYCEROL DEHYDROGENASE"/>
    <property type="match status" value="1"/>
</dbReference>
<comment type="similarity">
    <text evidence="1">Belongs to the iron-containing alcohol dehydrogenase family.</text>
</comment>
<dbReference type="PIRSF" id="PIRSF000112">
    <property type="entry name" value="Glycerol_dehydrogenase"/>
    <property type="match status" value="1"/>
</dbReference>
<keyword evidence="2" id="KW-0479">Metal-binding</keyword>
<protein>
    <recommendedName>
        <fullName evidence="5">Alcohol dehydrogenase iron-type/glycerol dehydrogenase GldA domain-containing protein</fullName>
    </recommendedName>
</protein>
<dbReference type="AlphaFoldDB" id="A0A0F9NQB5"/>
<keyword evidence="4" id="KW-0520">NAD</keyword>
<dbReference type="GO" id="GO:0046872">
    <property type="term" value="F:metal ion binding"/>
    <property type="evidence" value="ECO:0007669"/>
    <property type="project" value="UniProtKB-KW"/>
</dbReference>
<organism evidence="6">
    <name type="scientific">marine sediment metagenome</name>
    <dbReference type="NCBI Taxonomy" id="412755"/>
    <lineage>
        <taxon>unclassified sequences</taxon>
        <taxon>metagenomes</taxon>
        <taxon>ecological metagenomes</taxon>
    </lineage>
</organism>
<accession>A0A0F9NQB5</accession>
<evidence type="ECO:0000256" key="1">
    <source>
        <dbReference type="ARBA" id="ARBA00007358"/>
    </source>
</evidence>
<dbReference type="NCBIfam" id="NF006941">
    <property type="entry name" value="PRK09423.1"/>
    <property type="match status" value="1"/>
</dbReference>
<dbReference type="EMBL" id="LAZR01007711">
    <property type="protein sequence ID" value="KKM83452.1"/>
    <property type="molecule type" value="Genomic_DNA"/>
</dbReference>
<sequence length="380" mass="41077">MSEIEVRMMWAPGKYIQGQNVLPNLGVYVRLLGESALIISDSRVYNLVGKAISDALKARKIRYGWTEFGGECCFEEIERISRQAKKGRSEVIIGVGGGKTLDTAKAVAVNRKVPMVMVPTIAATDAPTSSSSIVYSKEGVFEKVLSHSRNPELIVVDVGVIAKAPVRFLASGMGDALATWFEADATFNSDSDNEVGGKPTRAAHMLAKLCFEILMKHALPAKLAVEKERVIPAVDLIIEANILLSGLGFESGGLAAAHAIHNGLTVLEETHNYLHGEKVAVGTVTQLFLESKDKSIINQVLTFCNQLRLPMSLGDLGLAALSPARLMEVAEAACRAEESIHNEPFDVTPKMVSDALLAADVYLREFRAQQQSTSFSPKPI</sequence>
<comment type="caution">
    <text evidence="6">The sequence shown here is derived from an EMBL/GenBank/DDBJ whole genome shotgun (WGS) entry which is preliminary data.</text>
</comment>
<evidence type="ECO:0000256" key="4">
    <source>
        <dbReference type="ARBA" id="ARBA00023027"/>
    </source>
</evidence>
<dbReference type="Pfam" id="PF00465">
    <property type="entry name" value="Fe-ADH"/>
    <property type="match status" value="1"/>
</dbReference>
<dbReference type="GO" id="GO:0016614">
    <property type="term" value="F:oxidoreductase activity, acting on CH-OH group of donors"/>
    <property type="evidence" value="ECO:0007669"/>
    <property type="project" value="InterPro"/>
</dbReference>
<gene>
    <name evidence="6" type="ORF">LCGC14_1309270</name>
</gene>
<keyword evidence="3" id="KW-0560">Oxidoreductase</keyword>
<evidence type="ECO:0000259" key="5">
    <source>
        <dbReference type="Pfam" id="PF00465"/>
    </source>
</evidence>
<dbReference type="Gene3D" id="3.40.50.1970">
    <property type="match status" value="1"/>
</dbReference>
<evidence type="ECO:0000256" key="2">
    <source>
        <dbReference type="ARBA" id="ARBA00022723"/>
    </source>
</evidence>